<keyword evidence="5" id="KW-0472">Membrane</keyword>
<dbReference type="PANTHER" id="PTHR48063:SF112">
    <property type="entry name" value="RECEPTOR LIKE PROTEIN 30-LIKE"/>
    <property type="match status" value="1"/>
</dbReference>
<sequence>MLHGKLPEWIGNQLPVLVALRLRNNKFYGDIPSPYCRLSLIHIMDLANNQLTGNIPNCFWNLSGMAEVEDTFQNILSEVSLTENMKGVMREYTSTLGYLVNLDLSSNRLSGKIPLDLTKLIGLKGLSLSHNHLGGTIPVNIGDMKSLESLDLSSNNLHGTIPQSLSKLTYLSHLNLSNNDLSGQIPTTIFVKL</sequence>
<evidence type="ECO:0000313" key="8">
    <source>
        <dbReference type="Proteomes" id="UP001632038"/>
    </source>
</evidence>
<dbReference type="InterPro" id="IPR046956">
    <property type="entry name" value="RLP23-like"/>
</dbReference>
<dbReference type="Proteomes" id="UP001632038">
    <property type="component" value="Unassembled WGS sequence"/>
</dbReference>
<dbReference type="Gene3D" id="3.80.10.10">
    <property type="entry name" value="Ribonuclease Inhibitor"/>
    <property type="match status" value="1"/>
</dbReference>
<dbReference type="Pfam" id="PF00560">
    <property type="entry name" value="LRR_1"/>
    <property type="match status" value="2"/>
</dbReference>
<accession>A0ABD3EF29</accession>
<comment type="subcellular location">
    <subcellularLocation>
        <location evidence="1">Membrane</location>
        <topology evidence="1">Single-pass type I membrane protein</topology>
    </subcellularLocation>
</comment>
<evidence type="ECO:0000256" key="2">
    <source>
        <dbReference type="ARBA" id="ARBA00022692"/>
    </source>
</evidence>
<dbReference type="Pfam" id="PF13855">
    <property type="entry name" value="LRR_8"/>
    <property type="match status" value="1"/>
</dbReference>
<dbReference type="PANTHER" id="PTHR48063">
    <property type="entry name" value="LRR RECEPTOR-LIKE KINASE"/>
    <property type="match status" value="1"/>
</dbReference>
<evidence type="ECO:0000313" key="7">
    <source>
        <dbReference type="EMBL" id="KAL3652895.1"/>
    </source>
</evidence>
<dbReference type="SUPFAM" id="SSF52058">
    <property type="entry name" value="L domain-like"/>
    <property type="match status" value="1"/>
</dbReference>
<keyword evidence="4" id="KW-1133">Transmembrane helix</keyword>
<dbReference type="AlphaFoldDB" id="A0ABD3EF29"/>
<dbReference type="FunFam" id="3.80.10.10:FF:000221">
    <property type="entry name" value="Leucine-rich repeat receptor-like protein kinase PXL1"/>
    <property type="match status" value="1"/>
</dbReference>
<keyword evidence="6" id="KW-0325">Glycoprotein</keyword>
<dbReference type="PRINTS" id="PR00019">
    <property type="entry name" value="LEURICHRPT"/>
</dbReference>
<protein>
    <submittedName>
        <fullName evidence="7">Uncharacterized protein</fullName>
    </submittedName>
</protein>
<evidence type="ECO:0000256" key="5">
    <source>
        <dbReference type="ARBA" id="ARBA00023136"/>
    </source>
</evidence>
<keyword evidence="2" id="KW-0812">Transmembrane</keyword>
<dbReference type="InterPro" id="IPR032675">
    <property type="entry name" value="LRR_dom_sf"/>
</dbReference>
<evidence type="ECO:0000256" key="3">
    <source>
        <dbReference type="ARBA" id="ARBA00022729"/>
    </source>
</evidence>
<evidence type="ECO:0000256" key="1">
    <source>
        <dbReference type="ARBA" id="ARBA00004479"/>
    </source>
</evidence>
<gene>
    <name evidence="7" type="ORF">CASFOL_002576</name>
</gene>
<dbReference type="EMBL" id="JAVIJP010000005">
    <property type="protein sequence ID" value="KAL3652895.1"/>
    <property type="molecule type" value="Genomic_DNA"/>
</dbReference>
<proteinExistence type="predicted"/>
<organism evidence="7 8">
    <name type="scientific">Castilleja foliolosa</name>
    <dbReference type="NCBI Taxonomy" id="1961234"/>
    <lineage>
        <taxon>Eukaryota</taxon>
        <taxon>Viridiplantae</taxon>
        <taxon>Streptophyta</taxon>
        <taxon>Embryophyta</taxon>
        <taxon>Tracheophyta</taxon>
        <taxon>Spermatophyta</taxon>
        <taxon>Magnoliopsida</taxon>
        <taxon>eudicotyledons</taxon>
        <taxon>Gunneridae</taxon>
        <taxon>Pentapetalae</taxon>
        <taxon>asterids</taxon>
        <taxon>lamiids</taxon>
        <taxon>Lamiales</taxon>
        <taxon>Orobanchaceae</taxon>
        <taxon>Pedicularideae</taxon>
        <taxon>Castillejinae</taxon>
        <taxon>Castilleja</taxon>
    </lineage>
</organism>
<comment type="caution">
    <text evidence="7">The sequence shown here is derived from an EMBL/GenBank/DDBJ whole genome shotgun (WGS) entry which is preliminary data.</text>
</comment>
<name>A0ABD3EF29_9LAMI</name>
<keyword evidence="3" id="KW-0732">Signal</keyword>
<evidence type="ECO:0000256" key="4">
    <source>
        <dbReference type="ARBA" id="ARBA00022989"/>
    </source>
</evidence>
<dbReference type="PROSITE" id="PS51450">
    <property type="entry name" value="LRR"/>
    <property type="match status" value="1"/>
</dbReference>
<reference evidence="8" key="1">
    <citation type="journal article" date="2024" name="IScience">
        <title>Strigolactones Initiate the Formation of Haustorium-like Structures in Castilleja.</title>
        <authorList>
            <person name="Buerger M."/>
            <person name="Peterson D."/>
            <person name="Chory J."/>
        </authorList>
    </citation>
    <scope>NUCLEOTIDE SEQUENCE [LARGE SCALE GENOMIC DNA]</scope>
</reference>
<keyword evidence="8" id="KW-1185">Reference proteome</keyword>
<dbReference type="GO" id="GO:0016020">
    <property type="term" value="C:membrane"/>
    <property type="evidence" value="ECO:0007669"/>
    <property type="project" value="UniProtKB-SubCell"/>
</dbReference>
<evidence type="ECO:0000256" key="6">
    <source>
        <dbReference type="ARBA" id="ARBA00023180"/>
    </source>
</evidence>
<dbReference type="InterPro" id="IPR001611">
    <property type="entry name" value="Leu-rich_rpt"/>
</dbReference>